<comment type="caution">
    <text evidence="6">The sequence shown here is derived from an EMBL/GenBank/DDBJ whole genome shotgun (WGS) entry which is preliminary data.</text>
</comment>
<sequence length="176" mass="19734">MFVYIKTLMFFALIQTFLPSLIHADLINDVCAQSDFPAYCESVMRSPKNPHPDLTMLGQIATSALRNTATNTIVLFNNTLNKNDKGQELSDALVDCMGYYKAILSITDHCTSSLIAKDYPNLVRYATMIKFHTKSCYALIEPFHLDVEVLDANYNEGYLASILQVIGSMFPTSKRS</sequence>
<dbReference type="GO" id="GO:0004857">
    <property type="term" value="F:enzyme inhibitor activity"/>
    <property type="evidence" value="ECO:0007669"/>
    <property type="project" value="InterPro"/>
</dbReference>
<keyword evidence="1 4" id="KW-0732">Signal</keyword>
<evidence type="ECO:0000259" key="5">
    <source>
        <dbReference type="SMART" id="SM00856"/>
    </source>
</evidence>
<evidence type="ECO:0000313" key="7">
    <source>
        <dbReference type="Proteomes" id="UP001454036"/>
    </source>
</evidence>
<feature type="domain" description="Pectinesterase inhibitor" evidence="5">
    <location>
        <begin position="22"/>
        <end position="166"/>
    </location>
</feature>
<dbReference type="InterPro" id="IPR052421">
    <property type="entry name" value="PCW_Enzyme_Inhibitor"/>
</dbReference>
<dbReference type="InterPro" id="IPR035513">
    <property type="entry name" value="Invertase/methylesterase_inhib"/>
</dbReference>
<feature type="signal peptide" evidence="4">
    <location>
        <begin position="1"/>
        <end position="24"/>
    </location>
</feature>
<dbReference type="Proteomes" id="UP001454036">
    <property type="component" value="Unassembled WGS sequence"/>
</dbReference>
<evidence type="ECO:0000256" key="3">
    <source>
        <dbReference type="ARBA" id="ARBA00038471"/>
    </source>
</evidence>
<dbReference type="SMART" id="SM00856">
    <property type="entry name" value="PMEI"/>
    <property type="match status" value="1"/>
</dbReference>
<dbReference type="Pfam" id="PF04043">
    <property type="entry name" value="PMEI"/>
    <property type="match status" value="1"/>
</dbReference>
<organism evidence="6 7">
    <name type="scientific">Lithospermum erythrorhizon</name>
    <name type="common">Purple gromwell</name>
    <name type="synonym">Lithospermum officinale var. erythrorhizon</name>
    <dbReference type="NCBI Taxonomy" id="34254"/>
    <lineage>
        <taxon>Eukaryota</taxon>
        <taxon>Viridiplantae</taxon>
        <taxon>Streptophyta</taxon>
        <taxon>Embryophyta</taxon>
        <taxon>Tracheophyta</taxon>
        <taxon>Spermatophyta</taxon>
        <taxon>Magnoliopsida</taxon>
        <taxon>eudicotyledons</taxon>
        <taxon>Gunneridae</taxon>
        <taxon>Pentapetalae</taxon>
        <taxon>asterids</taxon>
        <taxon>lamiids</taxon>
        <taxon>Boraginales</taxon>
        <taxon>Boraginaceae</taxon>
        <taxon>Boraginoideae</taxon>
        <taxon>Lithospermeae</taxon>
        <taxon>Lithospermum</taxon>
    </lineage>
</organism>
<dbReference type="Gene3D" id="1.20.140.40">
    <property type="entry name" value="Invertase/pectin methylesterase inhibitor family protein"/>
    <property type="match status" value="1"/>
</dbReference>
<evidence type="ECO:0000256" key="4">
    <source>
        <dbReference type="SAM" id="SignalP"/>
    </source>
</evidence>
<reference evidence="6 7" key="1">
    <citation type="submission" date="2024-01" db="EMBL/GenBank/DDBJ databases">
        <title>The complete chloroplast genome sequence of Lithospermum erythrorhizon: insights into the phylogenetic relationship among Boraginaceae species and the maternal lineages of purple gromwells.</title>
        <authorList>
            <person name="Okada T."/>
            <person name="Watanabe K."/>
        </authorList>
    </citation>
    <scope>NUCLEOTIDE SEQUENCE [LARGE SCALE GENOMIC DNA]</scope>
</reference>
<gene>
    <name evidence="6" type="ORF">LIER_19236</name>
</gene>
<name>A0AAV3QJN8_LITER</name>
<dbReference type="NCBIfam" id="TIGR01614">
    <property type="entry name" value="PME_inhib"/>
    <property type="match status" value="1"/>
</dbReference>
<dbReference type="PANTHER" id="PTHR36710">
    <property type="entry name" value="PECTINESTERASE INHIBITOR-LIKE"/>
    <property type="match status" value="1"/>
</dbReference>
<accession>A0AAV3QJN8</accession>
<dbReference type="PANTHER" id="PTHR36710:SF18">
    <property type="entry name" value="PECTINESTERASE INHIBITOR 5-RELATED"/>
    <property type="match status" value="1"/>
</dbReference>
<dbReference type="InterPro" id="IPR006501">
    <property type="entry name" value="Pectinesterase_inhib_dom"/>
</dbReference>
<dbReference type="EMBL" id="BAABME010004724">
    <property type="protein sequence ID" value="GAA0163346.1"/>
    <property type="molecule type" value="Genomic_DNA"/>
</dbReference>
<evidence type="ECO:0000256" key="1">
    <source>
        <dbReference type="ARBA" id="ARBA00022729"/>
    </source>
</evidence>
<protein>
    <recommendedName>
        <fullName evidence="5">Pectinesterase inhibitor domain-containing protein</fullName>
    </recommendedName>
</protein>
<comment type="similarity">
    <text evidence="3">Belongs to the PMEI family.</text>
</comment>
<keyword evidence="2" id="KW-1015">Disulfide bond</keyword>
<dbReference type="SUPFAM" id="SSF101148">
    <property type="entry name" value="Plant invertase/pectin methylesterase inhibitor"/>
    <property type="match status" value="1"/>
</dbReference>
<dbReference type="AlphaFoldDB" id="A0AAV3QJN8"/>
<evidence type="ECO:0000313" key="6">
    <source>
        <dbReference type="EMBL" id="GAA0163346.1"/>
    </source>
</evidence>
<proteinExistence type="inferred from homology"/>
<feature type="chain" id="PRO_5044011008" description="Pectinesterase inhibitor domain-containing protein" evidence="4">
    <location>
        <begin position="25"/>
        <end position="176"/>
    </location>
</feature>
<keyword evidence="7" id="KW-1185">Reference proteome</keyword>
<evidence type="ECO:0000256" key="2">
    <source>
        <dbReference type="ARBA" id="ARBA00023157"/>
    </source>
</evidence>